<dbReference type="RefSeq" id="WP_220164174.1">
    <property type="nucleotide sequence ID" value="NZ_JAIBOA010000003.1"/>
</dbReference>
<evidence type="ECO:0000256" key="2">
    <source>
        <dbReference type="ARBA" id="ARBA00023015"/>
    </source>
</evidence>
<evidence type="ECO:0000256" key="3">
    <source>
        <dbReference type="ARBA" id="ARBA00023082"/>
    </source>
</evidence>
<dbReference type="Pfam" id="PF08281">
    <property type="entry name" value="Sigma70_r4_2"/>
    <property type="match status" value="1"/>
</dbReference>
<keyword evidence="3" id="KW-0731">Sigma factor</keyword>
<keyword evidence="8" id="KW-1185">Reference proteome</keyword>
<accession>A0ABS7FNP5</accession>
<proteinExistence type="inferred from homology"/>
<dbReference type="InterPro" id="IPR039425">
    <property type="entry name" value="RNA_pol_sigma-70-like"/>
</dbReference>
<dbReference type="EMBL" id="JAIBOA010000003">
    <property type="protein sequence ID" value="MBW8482000.1"/>
    <property type="molecule type" value="Genomic_DNA"/>
</dbReference>
<sequence>MTAVPDTDPRAGTDTGADADGAALAASLRDPERFTEIYDRHFAAVHRYVAGRLGPDAAEDVVAETFLAAFRRRASFDAARGAVRPWLFGIATNLVAGHRRTETRRYRALARVGAEPPAPGHEDGVLARVAAADARPGLSRALAALKQRDRDVVLLVALGRLSHAEIAAALGVPAGTVASRLNRARRELRAALTPQGR</sequence>
<dbReference type="CDD" id="cd06171">
    <property type="entry name" value="Sigma70_r4"/>
    <property type="match status" value="1"/>
</dbReference>
<evidence type="ECO:0000259" key="5">
    <source>
        <dbReference type="Pfam" id="PF04542"/>
    </source>
</evidence>
<keyword evidence="2" id="KW-0805">Transcription regulation</keyword>
<dbReference type="NCBIfam" id="TIGR02937">
    <property type="entry name" value="sigma70-ECF"/>
    <property type="match status" value="1"/>
</dbReference>
<feature type="domain" description="RNA polymerase sigma-70 region 2" evidence="5">
    <location>
        <begin position="37"/>
        <end position="104"/>
    </location>
</feature>
<evidence type="ECO:0000256" key="1">
    <source>
        <dbReference type="ARBA" id="ARBA00010641"/>
    </source>
</evidence>
<dbReference type="InterPro" id="IPR013325">
    <property type="entry name" value="RNA_pol_sigma_r2"/>
</dbReference>
<dbReference type="PANTHER" id="PTHR43133:SF25">
    <property type="entry name" value="RNA POLYMERASE SIGMA FACTOR RFAY-RELATED"/>
    <property type="match status" value="1"/>
</dbReference>
<evidence type="ECO:0000313" key="7">
    <source>
        <dbReference type="EMBL" id="MBW8482000.1"/>
    </source>
</evidence>
<dbReference type="InterPro" id="IPR036388">
    <property type="entry name" value="WH-like_DNA-bd_sf"/>
</dbReference>
<dbReference type="InterPro" id="IPR013324">
    <property type="entry name" value="RNA_pol_sigma_r3/r4-like"/>
</dbReference>
<dbReference type="Gene3D" id="1.10.10.10">
    <property type="entry name" value="Winged helix-like DNA-binding domain superfamily/Winged helix DNA-binding domain"/>
    <property type="match status" value="1"/>
</dbReference>
<organism evidence="7 8">
    <name type="scientific">Actinomadura parmotrematis</name>
    <dbReference type="NCBI Taxonomy" id="2864039"/>
    <lineage>
        <taxon>Bacteria</taxon>
        <taxon>Bacillati</taxon>
        <taxon>Actinomycetota</taxon>
        <taxon>Actinomycetes</taxon>
        <taxon>Streptosporangiales</taxon>
        <taxon>Thermomonosporaceae</taxon>
        <taxon>Actinomadura</taxon>
    </lineage>
</organism>
<name>A0ABS7FNP5_9ACTN</name>
<dbReference type="InterPro" id="IPR007627">
    <property type="entry name" value="RNA_pol_sigma70_r2"/>
</dbReference>
<evidence type="ECO:0000313" key="8">
    <source>
        <dbReference type="Proteomes" id="UP000774570"/>
    </source>
</evidence>
<dbReference type="InterPro" id="IPR013249">
    <property type="entry name" value="RNA_pol_sigma70_r4_t2"/>
</dbReference>
<dbReference type="Proteomes" id="UP000774570">
    <property type="component" value="Unassembled WGS sequence"/>
</dbReference>
<comment type="similarity">
    <text evidence="1">Belongs to the sigma-70 factor family. ECF subfamily.</text>
</comment>
<dbReference type="Pfam" id="PF04542">
    <property type="entry name" value="Sigma70_r2"/>
    <property type="match status" value="1"/>
</dbReference>
<dbReference type="InterPro" id="IPR014284">
    <property type="entry name" value="RNA_pol_sigma-70_dom"/>
</dbReference>
<dbReference type="PANTHER" id="PTHR43133">
    <property type="entry name" value="RNA POLYMERASE ECF-TYPE SIGMA FACTO"/>
    <property type="match status" value="1"/>
</dbReference>
<comment type="caution">
    <text evidence="7">The sequence shown here is derived from an EMBL/GenBank/DDBJ whole genome shotgun (WGS) entry which is preliminary data.</text>
</comment>
<dbReference type="Gene3D" id="1.10.1740.10">
    <property type="match status" value="1"/>
</dbReference>
<feature type="domain" description="RNA polymerase sigma factor 70 region 4 type 2" evidence="6">
    <location>
        <begin position="138"/>
        <end position="188"/>
    </location>
</feature>
<protein>
    <submittedName>
        <fullName evidence="7">RNA polymerase sigma factor</fullName>
    </submittedName>
</protein>
<evidence type="ECO:0000259" key="6">
    <source>
        <dbReference type="Pfam" id="PF08281"/>
    </source>
</evidence>
<keyword evidence="4" id="KW-0804">Transcription</keyword>
<dbReference type="SUPFAM" id="SSF88659">
    <property type="entry name" value="Sigma3 and sigma4 domains of RNA polymerase sigma factors"/>
    <property type="match status" value="1"/>
</dbReference>
<gene>
    <name evidence="7" type="ORF">K1Y72_06455</name>
</gene>
<dbReference type="SUPFAM" id="SSF88946">
    <property type="entry name" value="Sigma2 domain of RNA polymerase sigma factors"/>
    <property type="match status" value="1"/>
</dbReference>
<evidence type="ECO:0000256" key="4">
    <source>
        <dbReference type="ARBA" id="ARBA00023163"/>
    </source>
</evidence>
<reference evidence="7 8" key="1">
    <citation type="submission" date="2021-07" db="EMBL/GenBank/DDBJ databases">
        <title>Actinomadura sp. PM05-2 isolated from lichen.</title>
        <authorList>
            <person name="Somphong A."/>
            <person name="Phongsopitanun W."/>
            <person name="Tanasupawat S."/>
            <person name="Peongsungnone V."/>
        </authorList>
    </citation>
    <scope>NUCLEOTIDE SEQUENCE [LARGE SCALE GENOMIC DNA]</scope>
    <source>
        <strain evidence="7 8">PM05-2</strain>
    </source>
</reference>